<feature type="compositionally biased region" description="Basic and acidic residues" evidence="1">
    <location>
        <begin position="60"/>
        <end position="77"/>
    </location>
</feature>
<dbReference type="InterPro" id="IPR038765">
    <property type="entry name" value="Papain-like_cys_pep_sf"/>
</dbReference>
<evidence type="ECO:0000313" key="2">
    <source>
        <dbReference type="EMBL" id="KAL3682707.1"/>
    </source>
</evidence>
<name>A0ABD3GWB8_9MARC</name>
<dbReference type="AlphaFoldDB" id="A0ABD3GWB8"/>
<evidence type="ECO:0000256" key="1">
    <source>
        <dbReference type="SAM" id="MobiDB-lite"/>
    </source>
</evidence>
<dbReference type="Gene3D" id="3.40.395.10">
    <property type="entry name" value="Adenoviral Proteinase, Chain A"/>
    <property type="match status" value="1"/>
</dbReference>
<protein>
    <recommendedName>
        <fullName evidence="4">Ubiquitin-like protease family profile domain-containing protein</fullName>
    </recommendedName>
</protein>
<feature type="compositionally biased region" description="Basic and acidic residues" evidence="1">
    <location>
        <begin position="113"/>
        <end position="127"/>
    </location>
</feature>
<comment type="caution">
    <text evidence="2">The sequence shown here is derived from an EMBL/GenBank/DDBJ whole genome shotgun (WGS) entry which is preliminary data.</text>
</comment>
<proteinExistence type="predicted"/>
<evidence type="ECO:0008006" key="4">
    <source>
        <dbReference type="Google" id="ProtNLM"/>
    </source>
</evidence>
<accession>A0ABD3GWB8</accession>
<sequence length="388" mass="43789">MASVVELTRDVKELEKTVEGYTIDKSRAKRRKSDADKTAEKTARKSADGSVKKQVKGKATKSDMDTNDTNKETSKDVTEDETLDVTPSTTEDPAQAAIATPEEGQQAKKKKKTADEKDGSMVRHDLKLPPPVPRPFCEIDFNTIARFLDADDVRKEKDPKHKRQAPPMITTLKNFCAMTPRPEAKSFKISLDTPLRSTILSTRHPSWLEEHLERENIQHLFMTAQSPQKGFLLPPHIAKYANMLVAAEKETMLSTERRVDLGNLVRDGQKIITTVSNVAMTVFPYSAIYHLDSDEPRHDFKKITGVVARWLKTVLPEGWVIEHAKQVKVLRQTNGHDYGIHVMAMTRRLISIADSISLQLELRDLTSPLSTSDIEELRIRLRQLAMAS</sequence>
<dbReference type="Proteomes" id="UP001633002">
    <property type="component" value="Unassembled WGS sequence"/>
</dbReference>
<dbReference type="SUPFAM" id="SSF54001">
    <property type="entry name" value="Cysteine proteinases"/>
    <property type="match status" value="1"/>
</dbReference>
<gene>
    <name evidence="2" type="ORF">R1sor_000729</name>
</gene>
<feature type="region of interest" description="Disordered" evidence="1">
    <location>
        <begin position="1"/>
        <end position="129"/>
    </location>
</feature>
<evidence type="ECO:0000313" key="3">
    <source>
        <dbReference type="Proteomes" id="UP001633002"/>
    </source>
</evidence>
<feature type="compositionally biased region" description="Basic and acidic residues" evidence="1">
    <location>
        <begin position="33"/>
        <end position="51"/>
    </location>
</feature>
<feature type="compositionally biased region" description="Basic and acidic residues" evidence="1">
    <location>
        <begin position="7"/>
        <end position="26"/>
    </location>
</feature>
<reference evidence="2 3" key="1">
    <citation type="submission" date="2024-09" db="EMBL/GenBank/DDBJ databases">
        <title>Chromosome-scale assembly of Riccia sorocarpa.</title>
        <authorList>
            <person name="Paukszto L."/>
        </authorList>
    </citation>
    <scope>NUCLEOTIDE SEQUENCE [LARGE SCALE GENOMIC DNA]</scope>
    <source>
        <strain evidence="2">LP-2024</strain>
        <tissue evidence="2">Aerial parts of the thallus</tissue>
    </source>
</reference>
<dbReference type="EMBL" id="JBJQOH010000006">
    <property type="protein sequence ID" value="KAL3682707.1"/>
    <property type="molecule type" value="Genomic_DNA"/>
</dbReference>
<organism evidence="2 3">
    <name type="scientific">Riccia sorocarpa</name>
    <dbReference type="NCBI Taxonomy" id="122646"/>
    <lineage>
        <taxon>Eukaryota</taxon>
        <taxon>Viridiplantae</taxon>
        <taxon>Streptophyta</taxon>
        <taxon>Embryophyta</taxon>
        <taxon>Marchantiophyta</taxon>
        <taxon>Marchantiopsida</taxon>
        <taxon>Marchantiidae</taxon>
        <taxon>Marchantiales</taxon>
        <taxon>Ricciaceae</taxon>
        <taxon>Riccia</taxon>
    </lineage>
</organism>
<keyword evidence="3" id="KW-1185">Reference proteome</keyword>